<proteinExistence type="predicted"/>
<dbReference type="PANTHER" id="PTHR36114">
    <property type="entry name" value="16.7 KDA PROTEIN IN WHIE LOCUS"/>
    <property type="match status" value="1"/>
</dbReference>
<name>A0A554MXC2_9EURY</name>
<dbReference type="Proteomes" id="UP000319894">
    <property type="component" value="Unassembled WGS sequence"/>
</dbReference>
<sequence>MTDADGTTVSLSDAFDRIDEYWAPRLAAEPNGQHVKLAKLRGAFEWHHHAGADELFLVVAGALDIELRETPDVHLEANEFHVVPAGVEHRPAVPADTGVGPGGDAAHVLLFEPAGTLNTGESESERTREVEEL</sequence>
<protein>
    <submittedName>
        <fullName evidence="2">Mannose-6-phosphate isomerase</fullName>
    </submittedName>
</protein>
<accession>A0A554MXC2</accession>
<dbReference type="GO" id="GO:0016853">
    <property type="term" value="F:isomerase activity"/>
    <property type="evidence" value="ECO:0007669"/>
    <property type="project" value="UniProtKB-KW"/>
</dbReference>
<dbReference type="OrthoDB" id="301394at2157"/>
<dbReference type="Gene3D" id="2.60.120.10">
    <property type="entry name" value="Jelly Rolls"/>
    <property type="match status" value="1"/>
</dbReference>
<reference evidence="2 3" key="1">
    <citation type="submission" date="2018-06" db="EMBL/GenBank/DDBJ databases">
        <title>Natronomonas sp. F16-60 a new haloarchaeon isolated from a solar saltern of Isla Cristina, Huelva, Spain.</title>
        <authorList>
            <person name="Duran-Viseras A."/>
            <person name="Sanchez-Porro C."/>
            <person name="Ventosa A."/>
        </authorList>
    </citation>
    <scope>NUCLEOTIDE SEQUENCE [LARGE SCALE GENOMIC DNA]</scope>
    <source>
        <strain evidence="2 3">F16-60</strain>
    </source>
</reference>
<feature type="domain" description="Cupin type-2" evidence="1">
    <location>
        <begin position="41"/>
        <end position="96"/>
    </location>
</feature>
<dbReference type="Pfam" id="PF07883">
    <property type="entry name" value="Cupin_2"/>
    <property type="match status" value="1"/>
</dbReference>
<dbReference type="InParanoid" id="A0A554MXC2"/>
<dbReference type="AlphaFoldDB" id="A0A554MXC2"/>
<dbReference type="InterPro" id="IPR052044">
    <property type="entry name" value="PKS_Associated_Protein"/>
</dbReference>
<dbReference type="PANTHER" id="PTHR36114:SF1">
    <property type="entry name" value="16.7 KDA PROTEIN IN WHIE LOCUS"/>
    <property type="match status" value="1"/>
</dbReference>
<evidence type="ECO:0000313" key="3">
    <source>
        <dbReference type="Proteomes" id="UP000319894"/>
    </source>
</evidence>
<organism evidence="2 3">
    <name type="scientific">Haloglomus irregulare</name>
    <dbReference type="NCBI Taxonomy" id="2234134"/>
    <lineage>
        <taxon>Archaea</taxon>
        <taxon>Methanobacteriati</taxon>
        <taxon>Methanobacteriota</taxon>
        <taxon>Stenosarchaea group</taxon>
        <taxon>Halobacteria</taxon>
        <taxon>Halobacteriales</taxon>
        <taxon>Natronomonadaceae</taxon>
        <taxon>Haloglomus</taxon>
    </lineage>
</organism>
<dbReference type="RefSeq" id="WP_144262779.1">
    <property type="nucleotide sequence ID" value="NZ_QMDX01000010.1"/>
</dbReference>
<keyword evidence="3" id="KW-1185">Reference proteome</keyword>
<gene>
    <name evidence="2" type="ORF">DP107_14020</name>
</gene>
<dbReference type="SUPFAM" id="SSF51182">
    <property type="entry name" value="RmlC-like cupins"/>
    <property type="match status" value="1"/>
</dbReference>
<keyword evidence="2" id="KW-0413">Isomerase</keyword>
<comment type="caution">
    <text evidence="2">The sequence shown here is derived from an EMBL/GenBank/DDBJ whole genome shotgun (WGS) entry which is preliminary data.</text>
</comment>
<evidence type="ECO:0000259" key="1">
    <source>
        <dbReference type="Pfam" id="PF07883"/>
    </source>
</evidence>
<dbReference type="InterPro" id="IPR011051">
    <property type="entry name" value="RmlC_Cupin_sf"/>
</dbReference>
<dbReference type="EMBL" id="QMDX01000010">
    <property type="protein sequence ID" value="TSD09774.1"/>
    <property type="molecule type" value="Genomic_DNA"/>
</dbReference>
<dbReference type="InterPro" id="IPR014710">
    <property type="entry name" value="RmlC-like_jellyroll"/>
</dbReference>
<evidence type="ECO:0000313" key="2">
    <source>
        <dbReference type="EMBL" id="TSD09774.1"/>
    </source>
</evidence>
<dbReference type="CDD" id="cd02226">
    <property type="entry name" value="cupin_YdbB-like"/>
    <property type="match status" value="1"/>
</dbReference>
<dbReference type="InterPro" id="IPR013096">
    <property type="entry name" value="Cupin_2"/>
</dbReference>